<dbReference type="EMBL" id="LSRS01000006">
    <property type="protein sequence ID" value="KAF1084190.1"/>
    <property type="molecule type" value="Genomic_DNA"/>
</dbReference>
<reference evidence="1" key="1">
    <citation type="submission" date="2016-02" db="EMBL/GenBank/DDBJ databases">
        <title>Draft Genome Sequence of Sporotomaculum syntrophicum Strain FB, a Syntrophic Benzoate Degrader.</title>
        <authorList>
            <person name="Nobu M.K."/>
            <person name="Narihiro T."/>
            <person name="Qiu Y.-L."/>
            <person name="Ohashi A."/>
            <person name="Liu W.-T."/>
            <person name="Yuji S."/>
        </authorList>
    </citation>
    <scope>NUCLEOTIDE SEQUENCE</scope>
    <source>
        <strain evidence="1">FB</strain>
    </source>
</reference>
<keyword evidence="2" id="KW-1185">Reference proteome</keyword>
<evidence type="ECO:0000313" key="2">
    <source>
        <dbReference type="Proteomes" id="UP000798488"/>
    </source>
</evidence>
<accession>A0A9D3AVJ2</accession>
<dbReference type="OrthoDB" id="1808249at2"/>
<dbReference type="Proteomes" id="UP000798488">
    <property type="component" value="Unassembled WGS sequence"/>
</dbReference>
<proteinExistence type="predicted"/>
<comment type="caution">
    <text evidence="1">The sequence shown here is derived from an EMBL/GenBank/DDBJ whole genome shotgun (WGS) entry which is preliminary data.</text>
</comment>
<dbReference type="RefSeq" id="WP_161822883.1">
    <property type="nucleotide sequence ID" value="NZ_LSRS01000006.1"/>
</dbReference>
<protein>
    <submittedName>
        <fullName evidence="1">Uncharacterized protein</fullName>
    </submittedName>
</protein>
<dbReference type="AlphaFoldDB" id="A0A9D3AVJ2"/>
<sequence>MAWVPGFVEFSVDLKKQNYFEGNIQITRVNEVVFHGVVTEGDENKPVAGALVKVFACIDNNQELPLSHSISGHDGHYLLYINKDSLPDGTTAIIVRASAGNPDSE</sequence>
<evidence type="ECO:0000313" key="1">
    <source>
        <dbReference type="EMBL" id="KAF1084190.1"/>
    </source>
</evidence>
<organism evidence="1 2">
    <name type="scientific">Sporotomaculum syntrophicum</name>
    <dbReference type="NCBI Taxonomy" id="182264"/>
    <lineage>
        <taxon>Bacteria</taxon>
        <taxon>Bacillati</taxon>
        <taxon>Bacillota</taxon>
        <taxon>Clostridia</taxon>
        <taxon>Eubacteriales</taxon>
        <taxon>Desulfallaceae</taxon>
        <taxon>Sporotomaculum</taxon>
    </lineage>
</organism>
<gene>
    <name evidence="1" type="ORF">SPSYN_02594</name>
</gene>
<name>A0A9D3AVJ2_9FIRM</name>